<dbReference type="GO" id="GO:0016874">
    <property type="term" value="F:ligase activity"/>
    <property type="evidence" value="ECO:0007669"/>
    <property type="project" value="UniProtKB-KW"/>
</dbReference>
<dbReference type="InterPro" id="IPR050698">
    <property type="entry name" value="MBL"/>
</dbReference>
<dbReference type="OrthoDB" id="9803916at2"/>
<accession>A0A5Q2QFW5</accession>
<dbReference type="InterPro" id="IPR026360">
    <property type="entry name" value="Xnuc_lig_assoc"/>
</dbReference>
<evidence type="ECO:0000313" key="1">
    <source>
        <dbReference type="EMBL" id="QGG80916.1"/>
    </source>
</evidence>
<keyword evidence="1" id="KW-0436">Ligase</keyword>
<evidence type="ECO:0000313" key="2">
    <source>
        <dbReference type="Proteomes" id="UP000388235"/>
    </source>
</evidence>
<name>A0A5Q2QFW5_9GAMM</name>
<dbReference type="AlphaFoldDB" id="A0A5Q2QFW5"/>
<dbReference type="KEGG" id="llp:GH975_10190"/>
<keyword evidence="1" id="KW-0540">Nuclease</keyword>
<dbReference type="SUPFAM" id="SSF56281">
    <property type="entry name" value="Metallo-hydrolase/oxidoreductase"/>
    <property type="match status" value="1"/>
</dbReference>
<dbReference type="EMBL" id="CP045871">
    <property type="protein sequence ID" value="QGG80916.1"/>
    <property type="molecule type" value="Genomic_DNA"/>
</dbReference>
<reference evidence="1 2" key="1">
    <citation type="submission" date="2019-11" db="EMBL/GenBank/DDBJ databases">
        <authorList>
            <person name="Khan S.A."/>
            <person name="Jeon C.O."/>
            <person name="Chun B.H."/>
        </authorList>
    </citation>
    <scope>NUCLEOTIDE SEQUENCE [LARGE SCALE GENOMIC DNA]</scope>
    <source>
        <strain evidence="1 2">IMCC 1097</strain>
    </source>
</reference>
<gene>
    <name evidence="1" type="ORF">GH975_10190</name>
</gene>
<keyword evidence="1" id="KW-0378">Hydrolase</keyword>
<dbReference type="EC" id="3.1.-.-" evidence="1"/>
<organism evidence="1 2">
    <name type="scientific">Litorivicinus lipolyticus</name>
    <dbReference type="NCBI Taxonomy" id="418701"/>
    <lineage>
        <taxon>Bacteria</taxon>
        <taxon>Pseudomonadati</taxon>
        <taxon>Pseudomonadota</taxon>
        <taxon>Gammaproteobacteria</taxon>
        <taxon>Oceanospirillales</taxon>
        <taxon>Litorivicinaceae</taxon>
        <taxon>Litorivicinus</taxon>
    </lineage>
</organism>
<proteinExistence type="predicted"/>
<dbReference type="Proteomes" id="UP000388235">
    <property type="component" value="Chromosome"/>
</dbReference>
<protein>
    <submittedName>
        <fullName evidence="1">Ligase-associated DNA damage response exonuclease</fullName>
        <ecNumber evidence="1">3.1.-.-</ecNumber>
    </submittedName>
</protein>
<sequence length="317" mass="35339">MIQLTANGLYCAAGDFFIDPERPVPRAVITHAHGDHARFGHTHYWMTPATAALARIRLGDFACTTVNPGVPFAVNGVELSFHSAGHLLGSAQVRIRSHGQTWVVTGDFKRHRDPSCEPFEVVPCDTLITEASFALPLYRWPPMQAVCADIVKWCDSNPDGTCVLECYALGKAQRILAELATLTNRPVHVHPSIDRFLTVYRDHGIALGSVQRLGDSVPPGSLILAPPKAVTRGWLRRWTKVQRGFASGWMQLRAHRRERVGRGFVISDHADWDELNQTVVDSGAQRVLCIHGDSRIWAEHLSRRYHVDARPMPETQP</sequence>
<dbReference type="GO" id="GO:0004527">
    <property type="term" value="F:exonuclease activity"/>
    <property type="evidence" value="ECO:0007669"/>
    <property type="project" value="UniProtKB-KW"/>
</dbReference>
<dbReference type="Gene3D" id="3.60.15.10">
    <property type="entry name" value="Ribonuclease Z/Hydroxyacylglutathione hydrolase-like"/>
    <property type="match status" value="1"/>
</dbReference>
<dbReference type="PANTHER" id="PTHR11203">
    <property type="entry name" value="CLEAVAGE AND POLYADENYLATION SPECIFICITY FACTOR FAMILY MEMBER"/>
    <property type="match status" value="1"/>
</dbReference>
<dbReference type="GO" id="GO:0004521">
    <property type="term" value="F:RNA endonuclease activity"/>
    <property type="evidence" value="ECO:0007669"/>
    <property type="project" value="TreeGrafter"/>
</dbReference>
<dbReference type="RefSeq" id="WP_153714419.1">
    <property type="nucleotide sequence ID" value="NZ_CP045871.1"/>
</dbReference>
<dbReference type="InterPro" id="IPR036866">
    <property type="entry name" value="RibonucZ/Hydroxyglut_hydro"/>
</dbReference>
<keyword evidence="1" id="KW-0269">Exonuclease</keyword>
<dbReference type="NCBIfam" id="TIGR04122">
    <property type="entry name" value="Xnuc_lig_assoc"/>
    <property type="match status" value="1"/>
</dbReference>
<dbReference type="PANTHER" id="PTHR11203:SF49">
    <property type="entry name" value="BLL1145 PROTEIN"/>
    <property type="match status" value="1"/>
</dbReference>
<keyword evidence="2" id="KW-1185">Reference proteome</keyword>